<evidence type="ECO:0000256" key="4">
    <source>
        <dbReference type="SAM" id="Coils"/>
    </source>
</evidence>
<comment type="subcellular location">
    <subcellularLocation>
        <location evidence="1">Golgi apparatus</location>
    </subcellularLocation>
</comment>
<keyword evidence="3 4" id="KW-0175">Coiled coil</keyword>
<dbReference type="InterPro" id="IPR022092">
    <property type="entry name" value="TMF_DNA-bd"/>
</dbReference>
<evidence type="ECO:0000256" key="1">
    <source>
        <dbReference type="ARBA" id="ARBA00004555"/>
    </source>
</evidence>
<sequence length="645" mass="73262">MSGSSKKLSIEERLSLAARAKSRRKGKKLDSPVPSHAAGELNSETKSSEATDAVQPKGFDGGVLEEPAKDDALSSYELDTILPPDYRDLAAETVVNMLKPYLRRRAESLVPRSQHHDSSLTKLIREKDSIIEELRKEGENLSKLELRNNSTIKELRDKLKATEKALNSKQRLLDTKSTENSLLESNLEEMQSQRKELERQLESAISERDQAIQDSEELKTEVLSNLKKSIEDAENHNIQLQSQVRRLQDQNEEISIKASLKYRTLDETSSSEITRLETKLEEMRIKLHQSSNIQPEGGAITNSASDSKLLSKYNALENQLKASRDNWSSLESSFRQRTYELEAKLESTQQALDAAQEALESAKKTENSLKSTISSHDADKNSLEEEVNRLRGRIVNLDIDLQNTREDLKLWQEKYLIQRLELEEHLIKSKQPLGSPPEEILIARPEELPNDDDRIEHVSDWEIQGIQDLQQSFGDKNGTSDAGSQYSLAELSQNEEVDFSSSIRKSSLASLDLTPSQQQKTLPQSPHISQMNAQMVSRLGGQIRRLETELASLQDSNSRLLKEKQNINDTIVKLMEENRNAKQTKSQLEESLAHSNALEKKLNTTLQLLGERSERVEELENDVNDLKELMHMQVQQMVELQDRAR</sequence>
<evidence type="ECO:0000259" key="6">
    <source>
        <dbReference type="Pfam" id="PF12325"/>
    </source>
</evidence>
<evidence type="ECO:0000313" key="8">
    <source>
        <dbReference type="Proteomes" id="UP000236544"/>
    </source>
</evidence>
<protein>
    <submittedName>
        <fullName evidence="7">LAQU0S22e00738g1_1</fullName>
    </submittedName>
</protein>
<feature type="coiled-coil region" evidence="4">
    <location>
        <begin position="338"/>
        <end position="414"/>
    </location>
</feature>
<feature type="domain" description="TATA element modulatory factor 1 TATA binding" evidence="6">
    <location>
        <begin position="529"/>
        <end position="637"/>
    </location>
</feature>
<dbReference type="PANTHER" id="PTHR46515">
    <property type="entry name" value="TATA ELEMENT MODULATORY FACTOR TMF1"/>
    <property type="match status" value="1"/>
</dbReference>
<evidence type="ECO:0000313" key="7">
    <source>
        <dbReference type="EMBL" id="CUS24946.1"/>
    </source>
</evidence>
<dbReference type="PANTHER" id="PTHR46515:SF1">
    <property type="entry name" value="TATA ELEMENT MODULATORY FACTOR"/>
    <property type="match status" value="1"/>
</dbReference>
<gene>
    <name evidence="7" type="ORF">LAQU0_S22e00738g</name>
</gene>
<dbReference type="InterPro" id="IPR052602">
    <property type="entry name" value="Growth_transcription_reg"/>
</dbReference>
<dbReference type="Pfam" id="PF12325">
    <property type="entry name" value="TMF_TATA_bd"/>
    <property type="match status" value="1"/>
</dbReference>
<dbReference type="Gene3D" id="1.20.5.340">
    <property type="match status" value="1"/>
</dbReference>
<reference evidence="8" key="1">
    <citation type="submission" date="2015-10" db="EMBL/GenBank/DDBJ databases">
        <authorList>
            <person name="Devillers H."/>
        </authorList>
    </citation>
    <scope>NUCLEOTIDE SEQUENCE [LARGE SCALE GENOMIC DNA]</scope>
</reference>
<dbReference type="Proteomes" id="UP000236544">
    <property type="component" value="Unassembled WGS sequence"/>
</dbReference>
<evidence type="ECO:0000256" key="3">
    <source>
        <dbReference type="ARBA" id="ARBA00023054"/>
    </source>
</evidence>
<feature type="region of interest" description="Disordered" evidence="5">
    <location>
        <begin position="17"/>
        <end position="70"/>
    </location>
</feature>
<keyword evidence="8" id="KW-1185">Reference proteome</keyword>
<keyword evidence="2" id="KW-0333">Golgi apparatus</keyword>
<feature type="coiled-coil region" evidence="4">
    <location>
        <begin position="536"/>
        <end position="643"/>
    </location>
</feature>
<evidence type="ECO:0000256" key="2">
    <source>
        <dbReference type="ARBA" id="ARBA00023034"/>
    </source>
</evidence>
<accession>A0A0P1KXU7</accession>
<organism evidence="7 8">
    <name type="scientific">Lachancea quebecensis</name>
    <dbReference type="NCBI Taxonomy" id="1654605"/>
    <lineage>
        <taxon>Eukaryota</taxon>
        <taxon>Fungi</taxon>
        <taxon>Dikarya</taxon>
        <taxon>Ascomycota</taxon>
        <taxon>Saccharomycotina</taxon>
        <taxon>Saccharomycetes</taxon>
        <taxon>Saccharomycetales</taxon>
        <taxon>Saccharomycetaceae</taxon>
        <taxon>Lachancea</taxon>
    </lineage>
</organism>
<dbReference type="AlphaFoldDB" id="A0A0P1KXU7"/>
<name>A0A0P1KXU7_9SACH</name>
<dbReference type="EMBL" id="LN890550">
    <property type="protein sequence ID" value="CUS24946.1"/>
    <property type="molecule type" value="Genomic_DNA"/>
</dbReference>
<feature type="coiled-coil region" evidence="4">
    <location>
        <begin position="127"/>
        <end position="293"/>
    </location>
</feature>
<evidence type="ECO:0000256" key="5">
    <source>
        <dbReference type="SAM" id="MobiDB-lite"/>
    </source>
</evidence>
<dbReference type="GO" id="GO:0005783">
    <property type="term" value="C:endoplasmic reticulum"/>
    <property type="evidence" value="ECO:0007669"/>
    <property type="project" value="TreeGrafter"/>
</dbReference>
<dbReference type="Pfam" id="PF12329">
    <property type="entry name" value="TMF_DNA_bd"/>
    <property type="match status" value="1"/>
</dbReference>
<dbReference type="InterPro" id="IPR022091">
    <property type="entry name" value="TMF_TATA-bd"/>
</dbReference>
<proteinExistence type="predicted"/>
<dbReference type="OrthoDB" id="74178at2759"/>
<dbReference type="GO" id="GO:0005794">
    <property type="term" value="C:Golgi apparatus"/>
    <property type="evidence" value="ECO:0007669"/>
    <property type="project" value="UniProtKB-SubCell"/>
</dbReference>